<sequence length="89" mass="10065">MRCVNILVDYIRHGFSSQRFMRVGALHFTFEDGPQNVLLCVGSTLKDISSSAYLCRNHQFFIGGRLSTCMLTKDVEKLESMIMLKMGLG</sequence>
<dbReference type="AlphaFoldDB" id="Q13I39"/>
<gene>
    <name evidence="1" type="ORF">Bxe_C0335</name>
</gene>
<name>Q13I39_PARXL</name>
<evidence type="ECO:0000313" key="1">
    <source>
        <dbReference type="EMBL" id="ABE36250.1"/>
    </source>
</evidence>
<reference evidence="1 2" key="1">
    <citation type="journal article" date="2006" name="Proc. Natl. Acad. Sci. U.S.A.">
        <title>Burkholderia xenovorans LB400 harbors a multi-replicon, 9.73-Mbp genome shaped for versatility.</title>
        <authorList>
            <person name="Chain P.S."/>
            <person name="Denef V.J."/>
            <person name="Konstantinidis K.T."/>
            <person name="Vergez L.M."/>
            <person name="Agullo L."/>
            <person name="Reyes V.L."/>
            <person name="Hauser L."/>
            <person name="Cordova M."/>
            <person name="Gomez L."/>
            <person name="Gonzalez M."/>
            <person name="Land M."/>
            <person name="Lao V."/>
            <person name="Larimer F."/>
            <person name="LiPuma J.J."/>
            <person name="Mahenthiralingam E."/>
            <person name="Malfatti S.A."/>
            <person name="Marx C.J."/>
            <person name="Parnell J.J."/>
            <person name="Ramette A."/>
            <person name="Richardson P."/>
            <person name="Seeger M."/>
            <person name="Smith D."/>
            <person name="Spilker T."/>
            <person name="Sul W.J."/>
            <person name="Tsoi T.V."/>
            <person name="Ulrich L.E."/>
            <person name="Zhulin I.B."/>
            <person name="Tiedje J.M."/>
        </authorList>
    </citation>
    <scope>NUCLEOTIDE SEQUENCE [LARGE SCALE GENOMIC DNA]</scope>
    <source>
        <strain evidence="1 2">LB400</strain>
    </source>
</reference>
<evidence type="ECO:0000313" key="2">
    <source>
        <dbReference type="Proteomes" id="UP000001817"/>
    </source>
</evidence>
<keyword evidence="2" id="KW-1185">Reference proteome</keyword>
<dbReference type="KEGG" id="bxe:Bxe_C0335"/>
<organism evidence="1 2">
    <name type="scientific">Paraburkholderia xenovorans (strain LB400)</name>
    <dbReference type="NCBI Taxonomy" id="266265"/>
    <lineage>
        <taxon>Bacteria</taxon>
        <taxon>Pseudomonadati</taxon>
        <taxon>Pseudomonadota</taxon>
        <taxon>Betaproteobacteria</taxon>
        <taxon>Burkholderiales</taxon>
        <taxon>Burkholderiaceae</taxon>
        <taxon>Paraburkholderia</taxon>
    </lineage>
</organism>
<protein>
    <submittedName>
        <fullName evidence="1">Uncharacterized protein</fullName>
    </submittedName>
</protein>
<dbReference type="EMBL" id="CP000272">
    <property type="protein sequence ID" value="ABE36250.1"/>
    <property type="molecule type" value="Genomic_DNA"/>
</dbReference>
<proteinExistence type="predicted"/>
<dbReference type="Proteomes" id="UP000001817">
    <property type="component" value="Chromosome 3"/>
</dbReference>
<accession>Q13I39</accession>
<dbReference type="STRING" id="266265.Bxe_C0335"/>